<protein>
    <submittedName>
        <fullName evidence="1">Uncharacterized protein</fullName>
    </submittedName>
</protein>
<dbReference type="AlphaFoldDB" id="A0A1L8CPF2"/>
<proteinExistence type="predicted"/>
<evidence type="ECO:0000313" key="2">
    <source>
        <dbReference type="Proteomes" id="UP000231632"/>
    </source>
</evidence>
<comment type="caution">
    <text evidence="1">The sequence shown here is derived from an EMBL/GenBank/DDBJ whole genome shotgun (WGS) entry which is preliminary data.</text>
</comment>
<name>A0A1L8CPF2_9PROT</name>
<organism evidence="1 2">
    <name type="scientific">Mariprofundus micogutta</name>
    <dbReference type="NCBI Taxonomy" id="1921010"/>
    <lineage>
        <taxon>Bacteria</taxon>
        <taxon>Pseudomonadati</taxon>
        <taxon>Pseudomonadota</taxon>
        <taxon>Candidatius Mariprofundia</taxon>
        <taxon>Mariprofundales</taxon>
        <taxon>Mariprofundaceae</taxon>
        <taxon>Mariprofundus</taxon>
    </lineage>
</organism>
<sequence>MSGWGCPHEQNGQCKRVPGKSCDPGMKGCTLFGKFTFSSEAKNISRRIRDGDTDKAD</sequence>
<gene>
    <name evidence="1" type="ORF">MMIC_P1762</name>
</gene>
<dbReference type="STRING" id="1921010.MMIC_P1762"/>
<dbReference type="EMBL" id="BDFD01000015">
    <property type="protein sequence ID" value="GAV20788.1"/>
    <property type="molecule type" value="Genomic_DNA"/>
</dbReference>
<reference evidence="1 2" key="1">
    <citation type="journal article" date="2017" name="Arch. Microbiol.">
        <title>Mariprofundus micogutta sp. nov., a novel iron-oxidizing zetaproteobacterium isolated from a deep-sea hydrothermal field at the Bayonnaise knoll of the Izu-Ogasawara arc, and a description of Mariprofundales ord. nov. and Zetaproteobacteria classis nov.</title>
        <authorList>
            <person name="Makita H."/>
            <person name="Tanaka E."/>
            <person name="Mitsunobu S."/>
            <person name="Miyazaki M."/>
            <person name="Nunoura T."/>
            <person name="Uematsu K."/>
            <person name="Takaki Y."/>
            <person name="Nishi S."/>
            <person name="Shimamura S."/>
            <person name="Takai K."/>
        </authorList>
    </citation>
    <scope>NUCLEOTIDE SEQUENCE [LARGE SCALE GENOMIC DNA]</scope>
    <source>
        <strain evidence="1 2">ET2</strain>
    </source>
</reference>
<accession>A0A1L8CPF2</accession>
<dbReference type="RefSeq" id="WP_171966492.1">
    <property type="nucleotide sequence ID" value="NZ_BDFD01000015.1"/>
</dbReference>
<keyword evidence="2" id="KW-1185">Reference proteome</keyword>
<dbReference type="Proteomes" id="UP000231632">
    <property type="component" value="Unassembled WGS sequence"/>
</dbReference>
<evidence type="ECO:0000313" key="1">
    <source>
        <dbReference type="EMBL" id="GAV20788.1"/>
    </source>
</evidence>